<dbReference type="AlphaFoldDB" id="A0A4R3M9D4"/>
<dbReference type="InterPro" id="IPR000794">
    <property type="entry name" value="Beta-ketoacyl_synthase"/>
</dbReference>
<evidence type="ECO:0000256" key="2">
    <source>
        <dbReference type="ARBA" id="ARBA00008467"/>
    </source>
</evidence>
<evidence type="ECO:0000256" key="10">
    <source>
        <dbReference type="ARBA" id="ARBA00037576"/>
    </source>
</evidence>
<dbReference type="OrthoDB" id="9808669at2"/>
<keyword evidence="9" id="KW-0472">Membrane</keyword>
<keyword evidence="5" id="KW-0997">Cell inner membrane</keyword>
<evidence type="ECO:0000259" key="14">
    <source>
        <dbReference type="PROSITE" id="PS52004"/>
    </source>
</evidence>
<feature type="domain" description="Ketosynthase family 3 (KS3)" evidence="14">
    <location>
        <begin position="1"/>
        <end position="408"/>
    </location>
</feature>
<keyword evidence="7" id="KW-0812">Transmembrane</keyword>
<evidence type="ECO:0000313" key="16">
    <source>
        <dbReference type="Proteomes" id="UP000295525"/>
    </source>
</evidence>
<dbReference type="GO" id="GO:0006633">
    <property type="term" value="P:fatty acid biosynthetic process"/>
    <property type="evidence" value="ECO:0007669"/>
    <property type="project" value="InterPro"/>
</dbReference>
<dbReference type="Gene3D" id="3.40.47.10">
    <property type="match status" value="1"/>
</dbReference>
<evidence type="ECO:0000256" key="5">
    <source>
        <dbReference type="ARBA" id="ARBA00022519"/>
    </source>
</evidence>
<dbReference type="SMART" id="SM00825">
    <property type="entry name" value="PKS_KS"/>
    <property type="match status" value="1"/>
</dbReference>
<dbReference type="GO" id="GO:0004315">
    <property type="term" value="F:3-oxoacyl-[acyl-carrier-protein] synthase activity"/>
    <property type="evidence" value="ECO:0007669"/>
    <property type="project" value="InterPro"/>
</dbReference>
<evidence type="ECO:0000256" key="9">
    <source>
        <dbReference type="ARBA" id="ARBA00023136"/>
    </source>
</evidence>
<evidence type="ECO:0000256" key="13">
    <source>
        <dbReference type="RuleBase" id="RU003694"/>
    </source>
</evidence>
<dbReference type="InterPro" id="IPR018201">
    <property type="entry name" value="Ketoacyl_synth_AS"/>
</dbReference>
<dbReference type="GO" id="GO:0005886">
    <property type="term" value="C:plasma membrane"/>
    <property type="evidence" value="ECO:0007669"/>
    <property type="project" value="UniProtKB-SubCell"/>
</dbReference>
<dbReference type="Pfam" id="PF02801">
    <property type="entry name" value="Ketoacyl-synt_C"/>
    <property type="match status" value="1"/>
</dbReference>
<evidence type="ECO:0000256" key="7">
    <source>
        <dbReference type="ARBA" id="ARBA00022692"/>
    </source>
</evidence>
<dbReference type="CDD" id="cd00834">
    <property type="entry name" value="KAS_I_II"/>
    <property type="match status" value="1"/>
</dbReference>
<evidence type="ECO:0000256" key="8">
    <source>
        <dbReference type="ARBA" id="ARBA00022989"/>
    </source>
</evidence>
<dbReference type="PROSITE" id="PS00606">
    <property type="entry name" value="KS3_1"/>
    <property type="match status" value="1"/>
</dbReference>
<keyword evidence="4" id="KW-1003">Cell membrane</keyword>
<evidence type="ECO:0000256" key="4">
    <source>
        <dbReference type="ARBA" id="ARBA00022475"/>
    </source>
</evidence>
<organism evidence="15 16">
    <name type="scientific">Paralcaligenes ureilyticus</name>
    <dbReference type="NCBI Taxonomy" id="627131"/>
    <lineage>
        <taxon>Bacteria</taxon>
        <taxon>Pseudomonadati</taxon>
        <taxon>Pseudomonadota</taxon>
        <taxon>Betaproteobacteria</taxon>
        <taxon>Burkholderiales</taxon>
        <taxon>Alcaligenaceae</taxon>
        <taxon>Paralcaligenes</taxon>
    </lineage>
</organism>
<comment type="caution">
    <text evidence="15">The sequence shown here is derived from an EMBL/GenBank/DDBJ whole genome shotgun (WGS) entry which is preliminary data.</text>
</comment>
<dbReference type="EMBL" id="SMAJ01000002">
    <property type="protein sequence ID" value="TCT10201.1"/>
    <property type="molecule type" value="Genomic_DNA"/>
</dbReference>
<dbReference type="Proteomes" id="UP000295525">
    <property type="component" value="Unassembled WGS sequence"/>
</dbReference>
<dbReference type="InterPro" id="IPR014031">
    <property type="entry name" value="Ketoacyl_synth_C"/>
</dbReference>
<keyword evidence="3" id="KW-0536">Nodulation</keyword>
<reference evidence="15 16" key="1">
    <citation type="submission" date="2019-03" db="EMBL/GenBank/DDBJ databases">
        <title>Genomic Encyclopedia of Type Strains, Phase IV (KMG-IV): sequencing the most valuable type-strain genomes for metagenomic binning, comparative biology and taxonomic classification.</title>
        <authorList>
            <person name="Goeker M."/>
        </authorList>
    </citation>
    <scope>NUCLEOTIDE SEQUENCE [LARGE SCALE GENOMIC DNA]</scope>
    <source>
        <strain evidence="15 16">DSM 24591</strain>
    </source>
</reference>
<dbReference type="PANTHER" id="PTHR11712:SF352">
    <property type="entry name" value="3-OXOACYL-[ACYL-CARRIER-PROTEIN] SYNTHASE"/>
    <property type="match status" value="1"/>
</dbReference>
<dbReference type="InterPro" id="IPR020841">
    <property type="entry name" value="PKS_Beta-ketoAc_synthase_dom"/>
</dbReference>
<accession>A0A4R3M9D4</accession>
<comment type="subcellular location">
    <subcellularLocation>
        <location evidence="1">Cell inner membrane</location>
    </subcellularLocation>
</comment>
<comment type="function">
    <text evidence="10">Proposed to synthesize NOD factor fatty acyl chain. Involved in the synthesis of a highly unsaturated fatty acid moiety, which forms part of a lipo-oligosaccharide that is responsible for host specificity.</text>
</comment>
<dbReference type="PROSITE" id="PS52004">
    <property type="entry name" value="KS3_2"/>
    <property type="match status" value="1"/>
</dbReference>
<gene>
    <name evidence="15" type="ORF">EDC26_102157</name>
</gene>
<evidence type="ECO:0000256" key="6">
    <source>
        <dbReference type="ARBA" id="ARBA00022679"/>
    </source>
</evidence>
<evidence type="ECO:0000313" key="15">
    <source>
        <dbReference type="EMBL" id="TCT10201.1"/>
    </source>
</evidence>
<sequence length="413" mass="43616">MKRVVITGLGLISSLGSSTAEVFAAACAGRSGIRRLDDNFCPRLTTRIAASVDFAGERHFDAPRLRMLDRSSQFALVAVRQALKDAKLDFADTDPSRIGVFLGTGMGGAQSTDEAYSTLYGEQSDRIKPFSVLLAMNNAAAAWIGIDYRITGPTLTFTTACSSSAVAIGEAARRIQAGEVDIMIAGGTEAPLSLGPMKAWEALRTLATEDPIDPAASCKPFSKNRTGMVLGEGAAILVLEELDRALKRQVPVYGELIGYGLSTDAQHLTRPSVEGQAQAMRLALESSGLPASSIDYLNAHGTGTFANDRVETAAIKAVFGPHGARLPISSTKAMHGHLLGASAALEFAIALLAMGANIIPPTINLDEPDPECDLDYVPGRARTDCDINAVMSNSFAFGGTNAVLIARRMNNLR</sequence>
<dbReference type="InterPro" id="IPR016039">
    <property type="entry name" value="Thiolase-like"/>
</dbReference>
<keyword evidence="6 13" id="KW-0808">Transferase</keyword>
<proteinExistence type="inferred from homology"/>
<keyword evidence="8" id="KW-1133">Transmembrane helix</keyword>
<evidence type="ECO:0000256" key="1">
    <source>
        <dbReference type="ARBA" id="ARBA00004533"/>
    </source>
</evidence>
<dbReference type="PANTHER" id="PTHR11712">
    <property type="entry name" value="POLYKETIDE SYNTHASE-RELATED"/>
    <property type="match status" value="1"/>
</dbReference>
<dbReference type="SUPFAM" id="SSF53901">
    <property type="entry name" value="Thiolase-like"/>
    <property type="match status" value="2"/>
</dbReference>
<comment type="similarity">
    <text evidence="2 13">Belongs to the thiolase-like superfamily. Beta-ketoacyl-ACP synthases family.</text>
</comment>
<evidence type="ECO:0000256" key="3">
    <source>
        <dbReference type="ARBA" id="ARBA00022458"/>
    </source>
</evidence>
<protein>
    <recommendedName>
        <fullName evidence="11">Nodulation protein E</fullName>
    </recommendedName>
    <alternativeName>
        <fullName evidence="12">Host-specificity of nodulation protein B</fullName>
    </alternativeName>
</protein>
<keyword evidence="16" id="KW-1185">Reference proteome</keyword>
<dbReference type="NCBIfam" id="NF005589">
    <property type="entry name" value="PRK07314.1"/>
    <property type="match status" value="1"/>
</dbReference>
<name>A0A4R3M9D4_9BURK</name>
<dbReference type="InterPro" id="IPR014030">
    <property type="entry name" value="Ketoacyl_synth_N"/>
</dbReference>
<dbReference type="Pfam" id="PF00109">
    <property type="entry name" value="ketoacyl-synt"/>
    <property type="match status" value="1"/>
</dbReference>
<dbReference type="RefSeq" id="WP_132579804.1">
    <property type="nucleotide sequence ID" value="NZ_SMAJ01000002.1"/>
</dbReference>
<evidence type="ECO:0000256" key="12">
    <source>
        <dbReference type="ARBA" id="ARBA00041756"/>
    </source>
</evidence>
<evidence type="ECO:0000256" key="11">
    <source>
        <dbReference type="ARBA" id="ARBA00039445"/>
    </source>
</evidence>